<sequence length="115" mass="13314">MKKNSIKYVVDVILFVDMCSIAMIGLLLAFIIPDGRTGRGARYFLGLHRHDWGNIHLYLSILLLLLLIIHIWFNWTWVVQSSKRYFGRNWKNALWCISGAWIVVLAVACIVLKIV</sequence>
<keyword evidence="4" id="KW-1185">Reference proteome</keyword>
<accession>A0A5K7YML5</accession>
<dbReference type="EMBL" id="AP021874">
    <property type="protein sequence ID" value="BBO70058.1"/>
    <property type="molecule type" value="Genomic_DNA"/>
</dbReference>
<protein>
    <recommendedName>
        <fullName evidence="2">Flavinylation-associated cytochrome domain-containing protein</fullName>
    </recommendedName>
</protein>
<evidence type="ECO:0000313" key="4">
    <source>
        <dbReference type="Proteomes" id="UP000427906"/>
    </source>
</evidence>
<dbReference type="Proteomes" id="UP000427906">
    <property type="component" value="Chromosome"/>
</dbReference>
<keyword evidence="1" id="KW-1133">Transmembrane helix</keyword>
<keyword evidence="1" id="KW-0472">Membrane</keyword>
<name>A0A5K7YML5_9BACT</name>
<keyword evidence="1" id="KW-0812">Transmembrane</keyword>
<feature type="transmembrane region" description="Helical" evidence="1">
    <location>
        <begin position="93"/>
        <end position="114"/>
    </location>
</feature>
<dbReference type="Pfam" id="PF14358">
    <property type="entry name" value="DUF4405"/>
    <property type="match status" value="1"/>
</dbReference>
<organism evidence="3 4">
    <name type="scientific">Desulfosarcina alkanivorans</name>
    <dbReference type="NCBI Taxonomy" id="571177"/>
    <lineage>
        <taxon>Bacteria</taxon>
        <taxon>Pseudomonadati</taxon>
        <taxon>Thermodesulfobacteriota</taxon>
        <taxon>Desulfobacteria</taxon>
        <taxon>Desulfobacterales</taxon>
        <taxon>Desulfosarcinaceae</taxon>
        <taxon>Desulfosarcina</taxon>
    </lineage>
</organism>
<gene>
    <name evidence="3" type="ORF">DSCA_39880</name>
</gene>
<feature type="transmembrane region" description="Helical" evidence="1">
    <location>
        <begin position="12"/>
        <end position="32"/>
    </location>
</feature>
<dbReference type="AlphaFoldDB" id="A0A5K7YML5"/>
<evidence type="ECO:0000313" key="3">
    <source>
        <dbReference type="EMBL" id="BBO70058.1"/>
    </source>
</evidence>
<dbReference type="InterPro" id="IPR025517">
    <property type="entry name" value="DUF4405"/>
</dbReference>
<reference evidence="3 4" key="1">
    <citation type="submission" date="2019-11" db="EMBL/GenBank/DDBJ databases">
        <title>Comparative genomics of hydrocarbon-degrading Desulfosarcina strains.</title>
        <authorList>
            <person name="Watanabe M."/>
            <person name="Kojima H."/>
            <person name="Fukui M."/>
        </authorList>
    </citation>
    <scope>NUCLEOTIDE SEQUENCE [LARGE SCALE GENOMIC DNA]</scope>
    <source>
        <strain evidence="3 4">PL12</strain>
    </source>
</reference>
<evidence type="ECO:0000259" key="2">
    <source>
        <dbReference type="Pfam" id="PF14358"/>
    </source>
</evidence>
<feature type="transmembrane region" description="Helical" evidence="1">
    <location>
        <begin position="52"/>
        <end position="73"/>
    </location>
</feature>
<dbReference type="KEGG" id="dalk:DSCA_39880"/>
<evidence type="ECO:0000256" key="1">
    <source>
        <dbReference type="SAM" id="Phobius"/>
    </source>
</evidence>
<feature type="domain" description="Flavinylation-associated cytochrome" evidence="2">
    <location>
        <begin position="9"/>
        <end position="75"/>
    </location>
</feature>
<proteinExistence type="predicted"/>